<gene>
    <name evidence="2" type="ORF">Scep_009957</name>
</gene>
<feature type="compositionally biased region" description="Polar residues" evidence="1">
    <location>
        <begin position="64"/>
        <end position="76"/>
    </location>
</feature>
<evidence type="ECO:0000256" key="1">
    <source>
        <dbReference type="SAM" id="MobiDB-lite"/>
    </source>
</evidence>
<proteinExistence type="predicted"/>
<feature type="region of interest" description="Disordered" evidence="1">
    <location>
        <begin position="61"/>
        <end position="84"/>
    </location>
</feature>
<comment type="caution">
    <text evidence="2">The sequence shown here is derived from an EMBL/GenBank/DDBJ whole genome shotgun (WGS) entry which is preliminary data.</text>
</comment>
<sequence length="217" mass="22679">MPTSFTAPHAGTTVAPPLPLTGAACPHRRAPCVMLAGVAAGSARASAIDHARHRGFRVAAADARSSTPHPLESSSAGVGPRDRRPLICRDRAPLADPLVHRLHWSSAAAPPDSSARLAAGRPRGFASIAAVCARAPSRRWLASLVRVAAAELAPSRRREPPSVPPSLRAAAWSCRFTAGSTGSPPDLLELLHLSPLLSSLLSLTYRSLSISFALIQI</sequence>
<name>A0AAP0PGR9_9MAGN</name>
<dbReference type="EMBL" id="JBBNAG010000004">
    <property type="protein sequence ID" value="KAK9140276.1"/>
    <property type="molecule type" value="Genomic_DNA"/>
</dbReference>
<dbReference type="Proteomes" id="UP001419268">
    <property type="component" value="Unassembled WGS sequence"/>
</dbReference>
<dbReference type="AlphaFoldDB" id="A0AAP0PGR9"/>
<accession>A0AAP0PGR9</accession>
<evidence type="ECO:0000313" key="3">
    <source>
        <dbReference type="Proteomes" id="UP001419268"/>
    </source>
</evidence>
<reference evidence="2 3" key="1">
    <citation type="submission" date="2024-01" db="EMBL/GenBank/DDBJ databases">
        <title>Genome assemblies of Stephania.</title>
        <authorList>
            <person name="Yang L."/>
        </authorList>
    </citation>
    <scope>NUCLEOTIDE SEQUENCE [LARGE SCALE GENOMIC DNA]</scope>
    <source>
        <strain evidence="2">JXDWG</strain>
        <tissue evidence="2">Leaf</tissue>
    </source>
</reference>
<evidence type="ECO:0000313" key="2">
    <source>
        <dbReference type="EMBL" id="KAK9140276.1"/>
    </source>
</evidence>
<keyword evidence="3" id="KW-1185">Reference proteome</keyword>
<organism evidence="2 3">
    <name type="scientific">Stephania cephalantha</name>
    <dbReference type="NCBI Taxonomy" id="152367"/>
    <lineage>
        <taxon>Eukaryota</taxon>
        <taxon>Viridiplantae</taxon>
        <taxon>Streptophyta</taxon>
        <taxon>Embryophyta</taxon>
        <taxon>Tracheophyta</taxon>
        <taxon>Spermatophyta</taxon>
        <taxon>Magnoliopsida</taxon>
        <taxon>Ranunculales</taxon>
        <taxon>Menispermaceae</taxon>
        <taxon>Menispermoideae</taxon>
        <taxon>Cissampelideae</taxon>
        <taxon>Stephania</taxon>
    </lineage>
</organism>
<protein>
    <submittedName>
        <fullName evidence="2">Uncharacterized protein</fullName>
    </submittedName>
</protein>